<name>A0ABR1Y2Q1_9PEZI</name>
<evidence type="ECO:0000256" key="1">
    <source>
        <dbReference type="SAM" id="MobiDB-lite"/>
    </source>
</evidence>
<dbReference type="Proteomes" id="UP001456524">
    <property type="component" value="Unassembled WGS sequence"/>
</dbReference>
<accession>A0ABR1Y2Q1</accession>
<keyword evidence="3" id="KW-1185">Reference proteome</keyword>
<proteinExistence type="predicted"/>
<feature type="region of interest" description="Disordered" evidence="1">
    <location>
        <begin position="56"/>
        <end position="79"/>
    </location>
</feature>
<reference evidence="2 3" key="1">
    <citation type="journal article" date="2022" name="G3 (Bethesda)">
        <title>Enemy or ally: a genomic approach to elucidate the lifestyle of Phyllosticta citrichinaensis.</title>
        <authorList>
            <person name="Buijs V.A."/>
            <person name="Groenewald J.Z."/>
            <person name="Haridas S."/>
            <person name="LaButti K.M."/>
            <person name="Lipzen A."/>
            <person name="Martin F.M."/>
            <person name="Barry K."/>
            <person name="Grigoriev I.V."/>
            <person name="Crous P.W."/>
            <person name="Seidl M.F."/>
        </authorList>
    </citation>
    <scope>NUCLEOTIDE SEQUENCE [LARGE SCALE GENOMIC DNA]</scope>
    <source>
        <strain evidence="2 3">CBS 129764</strain>
    </source>
</reference>
<organism evidence="2 3">
    <name type="scientific">Phyllosticta citrichinensis</name>
    <dbReference type="NCBI Taxonomy" id="1130410"/>
    <lineage>
        <taxon>Eukaryota</taxon>
        <taxon>Fungi</taxon>
        <taxon>Dikarya</taxon>
        <taxon>Ascomycota</taxon>
        <taxon>Pezizomycotina</taxon>
        <taxon>Dothideomycetes</taxon>
        <taxon>Dothideomycetes incertae sedis</taxon>
        <taxon>Botryosphaeriales</taxon>
        <taxon>Phyllostictaceae</taxon>
        <taxon>Phyllosticta</taxon>
    </lineage>
</organism>
<evidence type="ECO:0000313" key="2">
    <source>
        <dbReference type="EMBL" id="KAK8175410.1"/>
    </source>
</evidence>
<dbReference type="EMBL" id="JBBWUH010000002">
    <property type="protein sequence ID" value="KAK8175410.1"/>
    <property type="molecule type" value="Genomic_DNA"/>
</dbReference>
<evidence type="ECO:0000313" key="3">
    <source>
        <dbReference type="Proteomes" id="UP001456524"/>
    </source>
</evidence>
<gene>
    <name evidence="2" type="ORF">IWX90DRAFT_109043</name>
</gene>
<comment type="caution">
    <text evidence="2">The sequence shown here is derived from an EMBL/GenBank/DDBJ whole genome shotgun (WGS) entry which is preliminary data.</text>
</comment>
<sequence length="174" mass="18778">MQSPKAGLQMLQPGRAPGDPARRAGFVATLACSFGWPSLAQVHAARQSRACILRLDPVDRGSKPPTDPTGTEEEGVSRASTPKLCMRHLHPQTAVQLLSPCLACARVRLLLLLLALHLRSTTTTTCLWLRACHDTLRSAEDRVKSGPPELQASLPAMELVVFAFDLPNPVTLSV</sequence>
<protein>
    <submittedName>
        <fullName evidence="2">Uncharacterized protein</fullName>
    </submittedName>
</protein>